<dbReference type="Gene3D" id="3.40.50.300">
    <property type="entry name" value="P-loop containing nucleotide triphosphate hydrolases"/>
    <property type="match status" value="1"/>
</dbReference>
<proteinExistence type="predicted"/>
<name>A0AAV2YHR1_9STRA</name>
<keyword evidence="3" id="KW-1185">Reference proteome</keyword>
<reference evidence="2" key="2">
    <citation type="journal article" date="2023" name="Microbiol Resour">
        <title>Decontamination and Annotation of the Draft Genome Sequence of the Oomycete Lagenidium giganteum ARSEF 373.</title>
        <authorList>
            <person name="Morgan W.R."/>
            <person name="Tartar A."/>
        </authorList>
    </citation>
    <scope>NUCLEOTIDE SEQUENCE</scope>
    <source>
        <strain evidence="2">ARSEF 373</strain>
    </source>
</reference>
<dbReference type="EMBL" id="DAKRPA010000313">
    <property type="protein sequence ID" value="DAZ93476.1"/>
    <property type="molecule type" value="Genomic_DNA"/>
</dbReference>
<accession>A0AAV2YHR1</accession>
<dbReference type="PANTHER" id="PTHR10492">
    <property type="match status" value="1"/>
</dbReference>
<dbReference type="InterPro" id="IPR027417">
    <property type="entry name" value="P-loop_NTPase"/>
</dbReference>
<reference evidence="2" key="1">
    <citation type="submission" date="2022-11" db="EMBL/GenBank/DDBJ databases">
        <authorList>
            <person name="Morgan W.R."/>
            <person name="Tartar A."/>
        </authorList>
    </citation>
    <scope>NUCLEOTIDE SEQUENCE</scope>
    <source>
        <strain evidence="2">ARSEF 373</strain>
    </source>
</reference>
<dbReference type="AlphaFoldDB" id="A0AAV2YHR1"/>
<feature type="non-terminal residue" evidence="2">
    <location>
        <position position="1"/>
    </location>
</feature>
<dbReference type="SUPFAM" id="SSF52540">
    <property type="entry name" value="P-loop containing nucleoside triphosphate hydrolases"/>
    <property type="match status" value="1"/>
</dbReference>
<organism evidence="2 3">
    <name type="scientific">Lagenidium giganteum</name>
    <dbReference type="NCBI Taxonomy" id="4803"/>
    <lineage>
        <taxon>Eukaryota</taxon>
        <taxon>Sar</taxon>
        <taxon>Stramenopiles</taxon>
        <taxon>Oomycota</taxon>
        <taxon>Peronosporomycetes</taxon>
        <taxon>Pythiales</taxon>
        <taxon>Pythiaceae</taxon>
    </lineage>
</organism>
<evidence type="ECO:0000313" key="2">
    <source>
        <dbReference type="EMBL" id="DAZ93476.1"/>
    </source>
</evidence>
<dbReference type="Pfam" id="PF21530">
    <property type="entry name" value="Pif1_2B_dom"/>
    <property type="match status" value="1"/>
</dbReference>
<evidence type="ECO:0000313" key="3">
    <source>
        <dbReference type="Proteomes" id="UP001146120"/>
    </source>
</evidence>
<feature type="domain" description="DNA helicase Pif1-like 2B" evidence="1">
    <location>
        <begin position="303"/>
        <end position="339"/>
    </location>
</feature>
<evidence type="ECO:0000259" key="1">
    <source>
        <dbReference type="Pfam" id="PF21530"/>
    </source>
</evidence>
<protein>
    <recommendedName>
        <fullName evidence="1">DNA helicase Pif1-like 2B domain-containing protein</fullName>
    </recommendedName>
</protein>
<gene>
    <name evidence="2" type="ORF">N0F65_002554</name>
</gene>
<dbReference type="Proteomes" id="UP001146120">
    <property type="component" value="Unassembled WGS sequence"/>
</dbReference>
<comment type="caution">
    <text evidence="2">The sequence shown here is derived from an EMBL/GenBank/DDBJ whole genome shotgun (WGS) entry which is preliminary data.</text>
</comment>
<sequence length="448" mass="50612">HLVFFRDGKDAEDVIERGKTGYTTLLAWLEANKKYMYPDARTIPYIEFTFKTNEWCPRKQNVSALRKIACVSPRDHERFCLRMLLHKVVGAQSFADIRTVNGQVLLRFQAAAKALRLLEDDKKVTVCLVTANQATLFSKLSEDFQHQHEQETHSEGYTQATYDKSLRHIQGLLQAQGPSLQAFGLPEPLPTTEGQCEPAVIRDELACNDAVKQVDVQSTIPDEYCCKTESLHERIQDVNGNVPTQVRDASYLIETSILCPRNVDVDAVNDAVLDLLDTSKRVYESTDTPHHRSAPMTIASDVLHSLDMSEMPLHRLRLRLGAVVILIRTLSPQLCDGTRRYHLSAQIGAGDVARQTVYLPRIPFVSSDDVFQFRGCPFPIRVAFAMTINKRQGQSMKNVGIYLPQDMFAHGQLYVAFTRIEEHTNVKVLADAGVYVRNVVYPEVSDEF</sequence>
<dbReference type="InterPro" id="IPR049163">
    <property type="entry name" value="Pif1-like_2B_dom"/>
</dbReference>